<gene>
    <name evidence="4" type="ORF">AVDCRST_MAG71-148</name>
</gene>
<feature type="region of interest" description="Disordered" evidence="1">
    <location>
        <begin position="50"/>
        <end position="95"/>
    </location>
</feature>
<feature type="domain" description="SPOR" evidence="3">
    <location>
        <begin position="201"/>
        <end position="280"/>
    </location>
</feature>
<organism evidence="4">
    <name type="scientific">uncultured Lysobacter sp</name>
    <dbReference type="NCBI Taxonomy" id="271060"/>
    <lineage>
        <taxon>Bacteria</taxon>
        <taxon>Pseudomonadati</taxon>
        <taxon>Pseudomonadota</taxon>
        <taxon>Gammaproteobacteria</taxon>
        <taxon>Lysobacterales</taxon>
        <taxon>Lysobacteraceae</taxon>
        <taxon>Lysobacter</taxon>
        <taxon>environmental samples</taxon>
    </lineage>
</organism>
<dbReference type="PANTHER" id="PTHR38687:SF1">
    <property type="entry name" value="CELL DIVISION PROTEIN DEDD"/>
    <property type="match status" value="1"/>
</dbReference>
<evidence type="ECO:0000313" key="4">
    <source>
        <dbReference type="EMBL" id="CAA9301666.1"/>
    </source>
</evidence>
<dbReference type="InterPro" id="IPR007730">
    <property type="entry name" value="SPOR-like_dom"/>
</dbReference>
<dbReference type="SUPFAM" id="SSF110997">
    <property type="entry name" value="Sporulation related repeat"/>
    <property type="match status" value="1"/>
</dbReference>
<dbReference type="InterPro" id="IPR036680">
    <property type="entry name" value="SPOR-like_sf"/>
</dbReference>
<proteinExistence type="predicted"/>
<feature type="transmembrane region" description="Helical" evidence="2">
    <location>
        <begin position="21"/>
        <end position="43"/>
    </location>
</feature>
<dbReference type="Gene3D" id="3.30.70.1070">
    <property type="entry name" value="Sporulation related repeat"/>
    <property type="match status" value="1"/>
</dbReference>
<dbReference type="InterPro" id="IPR052521">
    <property type="entry name" value="Cell_div_SPOR-domain"/>
</dbReference>
<evidence type="ECO:0000259" key="3">
    <source>
        <dbReference type="PROSITE" id="PS51724"/>
    </source>
</evidence>
<evidence type="ECO:0000256" key="2">
    <source>
        <dbReference type="SAM" id="Phobius"/>
    </source>
</evidence>
<evidence type="ECO:0000256" key="1">
    <source>
        <dbReference type="SAM" id="MobiDB-lite"/>
    </source>
</evidence>
<sequence>MTQRRGKTQAKRNSGNGGLPGWAWGVLGLIIGIVVILAAPRVFRSDGDGFFRPRPNPDAQPAPVESAQDELGVADEAPTTKPSADKPAKAPAKGTDFDFYTMLPGREVPLSDAELAETARAEAQREAQSQPPATATPGQTPTTTGSDAGTATTPNSSAPVAGTALPSPVTTDGGDTRAAPAATPAAPNQAPAAAATATAAAPDTARYLLQAGAFEASGQAEELKAKIAMLGVGARVESARVGSKTMFRVRMGPYGSASELAAAKSKLAGSGLPAMAIKVE</sequence>
<dbReference type="PANTHER" id="PTHR38687">
    <property type="entry name" value="CELL DIVISION PROTEIN DEDD-RELATED"/>
    <property type="match status" value="1"/>
</dbReference>
<keyword evidence="2" id="KW-1133">Transmembrane helix</keyword>
<dbReference type="GO" id="GO:0032153">
    <property type="term" value="C:cell division site"/>
    <property type="evidence" value="ECO:0007669"/>
    <property type="project" value="TreeGrafter"/>
</dbReference>
<feature type="compositionally biased region" description="Low complexity" evidence="1">
    <location>
        <begin position="176"/>
        <end position="190"/>
    </location>
</feature>
<dbReference type="Pfam" id="PF05036">
    <property type="entry name" value="SPOR"/>
    <property type="match status" value="1"/>
</dbReference>
<keyword evidence="2" id="KW-0812">Transmembrane</keyword>
<dbReference type="PROSITE" id="PS51724">
    <property type="entry name" value="SPOR"/>
    <property type="match status" value="1"/>
</dbReference>
<accession>A0A6J4KC14</accession>
<feature type="compositionally biased region" description="Low complexity" evidence="1">
    <location>
        <begin position="126"/>
        <end position="154"/>
    </location>
</feature>
<reference evidence="4" key="1">
    <citation type="submission" date="2020-02" db="EMBL/GenBank/DDBJ databases">
        <authorList>
            <person name="Meier V. D."/>
        </authorList>
    </citation>
    <scope>NUCLEOTIDE SEQUENCE</scope>
    <source>
        <strain evidence="4">AVDCRST_MAG71</strain>
    </source>
</reference>
<dbReference type="AlphaFoldDB" id="A0A6J4KC14"/>
<dbReference type="GO" id="GO:0032506">
    <property type="term" value="P:cytokinetic process"/>
    <property type="evidence" value="ECO:0007669"/>
    <property type="project" value="TreeGrafter"/>
</dbReference>
<dbReference type="EMBL" id="CADCUA010000042">
    <property type="protein sequence ID" value="CAA9301666.1"/>
    <property type="molecule type" value="Genomic_DNA"/>
</dbReference>
<name>A0A6J4KC14_9GAMM</name>
<dbReference type="GO" id="GO:0042834">
    <property type="term" value="F:peptidoglycan binding"/>
    <property type="evidence" value="ECO:0007669"/>
    <property type="project" value="InterPro"/>
</dbReference>
<dbReference type="GO" id="GO:0030428">
    <property type="term" value="C:cell septum"/>
    <property type="evidence" value="ECO:0007669"/>
    <property type="project" value="TreeGrafter"/>
</dbReference>
<protein>
    <recommendedName>
        <fullName evidence="3">SPOR domain-containing protein</fullName>
    </recommendedName>
</protein>
<keyword evidence="2" id="KW-0472">Membrane</keyword>
<feature type="region of interest" description="Disordered" evidence="1">
    <location>
        <begin position="116"/>
        <end position="190"/>
    </location>
</feature>